<keyword evidence="5" id="KW-0804">Transcription</keyword>
<dbReference type="GO" id="GO:0000160">
    <property type="term" value="P:phosphorelay signal transduction system"/>
    <property type="evidence" value="ECO:0007669"/>
    <property type="project" value="UniProtKB-KW"/>
</dbReference>
<dbReference type="RefSeq" id="WP_066145681.1">
    <property type="nucleotide sequence ID" value="NZ_CBCSGM010000009.1"/>
</dbReference>
<dbReference type="InterPro" id="IPR051677">
    <property type="entry name" value="AfsR-DnrI-RedD_regulator"/>
</dbReference>
<organism evidence="8 9">
    <name type="scientific">Lederbergia lenta</name>
    <name type="common">Bacillus lentus</name>
    <dbReference type="NCBI Taxonomy" id="1467"/>
    <lineage>
        <taxon>Bacteria</taxon>
        <taxon>Bacillati</taxon>
        <taxon>Bacillota</taxon>
        <taxon>Bacilli</taxon>
        <taxon>Bacillales</taxon>
        <taxon>Bacillaceae</taxon>
        <taxon>Lederbergia</taxon>
    </lineage>
</organism>
<dbReference type="STRING" id="1348624.GCA_001591545_03690"/>
<feature type="domain" description="Response regulatory" evidence="7">
    <location>
        <begin position="2"/>
        <end position="116"/>
    </location>
</feature>
<dbReference type="GO" id="GO:0005737">
    <property type="term" value="C:cytoplasm"/>
    <property type="evidence" value="ECO:0007669"/>
    <property type="project" value="UniProtKB-SubCell"/>
</dbReference>
<dbReference type="InterPro" id="IPR001789">
    <property type="entry name" value="Sig_transdc_resp-reg_receiver"/>
</dbReference>
<keyword evidence="9" id="KW-1185">Reference proteome</keyword>
<dbReference type="Proteomes" id="UP000249134">
    <property type="component" value="Chromosome 1"/>
</dbReference>
<keyword evidence="6" id="KW-0597">Phosphoprotein</keyword>
<dbReference type="PANTHER" id="PTHR35807">
    <property type="entry name" value="TRANSCRIPTIONAL REGULATOR REDD-RELATED"/>
    <property type="match status" value="1"/>
</dbReference>
<dbReference type="Pfam" id="PF00072">
    <property type="entry name" value="Response_reg"/>
    <property type="match status" value="1"/>
</dbReference>
<dbReference type="SUPFAM" id="SSF46894">
    <property type="entry name" value="C-terminal effector domain of the bipartite response regulators"/>
    <property type="match status" value="1"/>
</dbReference>
<evidence type="ECO:0000259" key="7">
    <source>
        <dbReference type="PROSITE" id="PS50110"/>
    </source>
</evidence>
<dbReference type="InterPro" id="IPR036388">
    <property type="entry name" value="WH-like_DNA-bd_sf"/>
</dbReference>
<name>A0A2X4WF95_LEDLE</name>
<evidence type="ECO:0000256" key="3">
    <source>
        <dbReference type="ARBA" id="ARBA00023015"/>
    </source>
</evidence>
<dbReference type="AlphaFoldDB" id="A0A2X4WF95"/>
<dbReference type="InterPro" id="IPR011006">
    <property type="entry name" value="CheY-like_superfamily"/>
</dbReference>
<dbReference type="KEGG" id="blen:NCTC4824_04110"/>
<accession>A0A2X4WF95</accession>
<dbReference type="PROSITE" id="PS50110">
    <property type="entry name" value="RESPONSE_REGULATORY"/>
    <property type="match status" value="1"/>
</dbReference>
<keyword evidence="3" id="KW-0805">Transcription regulation</keyword>
<evidence type="ECO:0000313" key="9">
    <source>
        <dbReference type="Proteomes" id="UP000249134"/>
    </source>
</evidence>
<dbReference type="EMBL" id="LS483476">
    <property type="protein sequence ID" value="SQI63417.1"/>
    <property type="molecule type" value="Genomic_DNA"/>
</dbReference>
<feature type="modified residue" description="4-aspartylphosphate" evidence="6">
    <location>
        <position position="53"/>
    </location>
</feature>
<evidence type="ECO:0000256" key="6">
    <source>
        <dbReference type="PROSITE-ProRule" id="PRU00169"/>
    </source>
</evidence>
<dbReference type="GO" id="GO:0006355">
    <property type="term" value="P:regulation of DNA-templated transcription"/>
    <property type="evidence" value="ECO:0007669"/>
    <property type="project" value="InterPro"/>
</dbReference>
<evidence type="ECO:0000256" key="5">
    <source>
        <dbReference type="ARBA" id="ARBA00023163"/>
    </source>
</evidence>
<evidence type="ECO:0000313" key="8">
    <source>
        <dbReference type="EMBL" id="SQI63417.1"/>
    </source>
</evidence>
<proteinExistence type="predicted"/>
<dbReference type="SUPFAM" id="SSF52172">
    <property type="entry name" value="CheY-like"/>
    <property type="match status" value="1"/>
</dbReference>
<evidence type="ECO:0000256" key="4">
    <source>
        <dbReference type="ARBA" id="ARBA00023125"/>
    </source>
</evidence>
<dbReference type="Gene3D" id="1.10.10.10">
    <property type="entry name" value="Winged helix-like DNA-binding domain superfamily/Winged helix DNA-binding domain"/>
    <property type="match status" value="1"/>
</dbReference>
<keyword evidence="2" id="KW-0902">Two-component regulatory system</keyword>
<dbReference type="SMART" id="SM00448">
    <property type="entry name" value="REC"/>
    <property type="match status" value="1"/>
</dbReference>
<gene>
    <name evidence="8" type="primary">yehT_2</name>
    <name evidence="8" type="ORF">NCTC4824_04110</name>
</gene>
<protein>
    <submittedName>
        <fullName evidence="8">Response regulator receiver and SARP domain-containing protein</fullName>
    </submittedName>
</protein>
<keyword evidence="4" id="KW-0238">DNA-binding</keyword>
<dbReference type="InterPro" id="IPR016032">
    <property type="entry name" value="Sig_transdc_resp-reg_C-effctor"/>
</dbReference>
<reference evidence="8 9" key="1">
    <citation type="submission" date="2018-06" db="EMBL/GenBank/DDBJ databases">
        <authorList>
            <consortium name="Pathogen Informatics"/>
            <person name="Doyle S."/>
        </authorList>
    </citation>
    <scope>NUCLEOTIDE SEQUENCE [LARGE SCALE GENOMIC DNA]</scope>
    <source>
        <strain evidence="8 9">NCTC4824</strain>
    </source>
</reference>
<comment type="subcellular location">
    <subcellularLocation>
        <location evidence="1">Cytoplasm</location>
    </subcellularLocation>
</comment>
<dbReference type="GO" id="GO:0003677">
    <property type="term" value="F:DNA binding"/>
    <property type="evidence" value="ECO:0007669"/>
    <property type="project" value="UniProtKB-KW"/>
</dbReference>
<evidence type="ECO:0000256" key="1">
    <source>
        <dbReference type="ARBA" id="ARBA00004496"/>
    </source>
</evidence>
<evidence type="ECO:0000256" key="2">
    <source>
        <dbReference type="ARBA" id="ARBA00023012"/>
    </source>
</evidence>
<dbReference type="Gene3D" id="3.40.50.2300">
    <property type="match status" value="1"/>
</dbReference>
<sequence length="370" mass="43728">MRVILIDDEQLALEVLEIQLKKINGIEIVGKYTNPQKAFEELERFDIDIVFLDMEMGSIHGLEFAERLMTNFNNLQIIFVTAHPQFALEAFEVNAIDYLLKPVRLERLEKSITKLREKMQLYRKGKELKVAKETCLFAKSMGDFQLYDSEKNIVKWRTKKVKELFVYLWLSKEGVHKHRLIEDLWSGIPIEKANTLIHTTVYQLRKVLKDIGISNPISFTNEQYTLNMTLKSDLSELENIIKLIEITGPNIERILQLYTGDFLEVESYSWALHEQHSIKKSFSKCLENYVLSAKDDIEQSYFVEICLEKMIELESYEERYIYLLMDHYGKTKSVKKMIALFHVFKKQWLDDLGLDVPQEMKELYYKHLNN</sequence>